<protein>
    <submittedName>
        <fullName evidence="1">Uncharacterized protein</fullName>
    </submittedName>
</protein>
<dbReference type="Proteomes" id="UP000558284">
    <property type="component" value="Unassembled WGS sequence"/>
</dbReference>
<keyword evidence="2" id="KW-1185">Reference proteome</keyword>
<sequence>MRYGYSARLREDLNSRVLAALRSHGMVNIALVAEEVRLANLDENIALEDVERLVMQTAQLYGAVMELDGLIAVEAGRLTSLADNQHEMLGIDSFDTIGGQTARPPLQG</sequence>
<dbReference type="AlphaFoldDB" id="A0A838BCA6"/>
<organism evidence="1 2">
    <name type="scientific">Mesorhizobium neociceri</name>
    <dbReference type="NCBI Taxonomy" id="1307853"/>
    <lineage>
        <taxon>Bacteria</taxon>
        <taxon>Pseudomonadati</taxon>
        <taxon>Pseudomonadota</taxon>
        <taxon>Alphaproteobacteria</taxon>
        <taxon>Hyphomicrobiales</taxon>
        <taxon>Phyllobacteriaceae</taxon>
        <taxon>Mesorhizobium</taxon>
    </lineage>
</organism>
<evidence type="ECO:0000313" key="2">
    <source>
        <dbReference type="Proteomes" id="UP000558284"/>
    </source>
</evidence>
<accession>A0A838BCA6</accession>
<dbReference type="EMBL" id="JACDTY010000013">
    <property type="protein sequence ID" value="MBA1143214.1"/>
    <property type="molecule type" value="Genomic_DNA"/>
</dbReference>
<gene>
    <name evidence="1" type="ORF">H0241_23620</name>
</gene>
<dbReference type="RefSeq" id="WP_181060242.1">
    <property type="nucleotide sequence ID" value="NZ_JACDTY010000013.1"/>
</dbReference>
<evidence type="ECO:0000313" key="1">
    <source>
        <dbReference type="EMBL" id="MBA1143214.1"/>
    </source>
</evidence>
<proteinExistence type="predicted"/>
<comment type="caution">
    <text evidence="1">The sequence shown here is derived from an EMBL/GenBank/DDBJ whole genome shotgun (WGS) entry which is preliminary data.</text>
</comment>
<name>A0A838BCA6_9HYPH</name>
<reference evidence="1 2" key="1">
    <citation type="submission" date="2020-07" db="EMBL/GenBank/DDBJ databases">
        <title>Definition of the novel symbiovar canariense within Mesorhizobium novociceri, a new species of genus Mesorhizobium nodulating Cicer canariense in the Caldera de Taburiente National Park (La Palma, Canary Islands).</title>
        <authorList>
            <person name="Leon-Barrios M."/>
            <person name="Perez-Yepez J."/>
            <person name="Flores-Felix J.D."/>
            <person name="Ramirez-Baena M.H."/>
            <person name="Pulido-Suarez L."/>
            <person name="Igual J.M."/>
            <person name="Velazquez E."/>
            <person name="Peix A."/>
        </authorList>
    </citation>
    <scope>NUCLEOTIDE SEQUENCE [LARGE SCALE GENOMIC DNA]</scope>
    <source>
        <strain evidence="1 2">CCANP35</strain>
    </source>
</reference>